<evidence type="ECO:0000256" key="1">
    <source>
        <dbReference type="ARBA" id="ARBA00004308"/>
    </source>
</evidence>
<keyword evidence="3" id="KW-0653">Protein transport</keyword>
<dbReference type="GO" id="GO:0016192">
    <property type="term" value="P:vesicle-mediated transport"/>
    <property type="evidence" value="ECO:0007669"/>
    <property type="project" value="InterPro"/>
</dbReference>
<feature type="region of interest" description="Disordered" evidence="5">
    <location>
        <begin position="654"/>
        <end position="682"/>
    </location>
</feature>
<reference evidence="7" key="1">
    <citation type="submission" date="2018-04" db="EMBL/GenBank/DDBJ databases">
        <title>Whole genome sequencing of Hypsizygus marmoreus.</title>
        <authorList>
            <person name="Choi I.-G."/>
            <person name="Min B."/>
            <person name="Kim J.-G."/>
            <person name="Kim S."/>
            <person name="Oh Y.-L."/>
            <person name="Kong W.-S."/>
            <person name="Park H."/>
            <person name="Jeong J."/>
            <person name="Song E.-S."/>
        </authorList>
    </citation>
    <scope>NUCLEOTIDE SEQUENCE [LARGE SCALE GENOMIC DNA]</scope>
    <source>
        <strain evidence="7">51987-8</strain>
    </source>
</reference>
<feature type="domain" description="Clathrin/coatomer adaptor adaptin-like N-terminal" evidence="6">
    <location>
        <begin position="37"/>
        <end position="223"/>
    </location>
</feature>
<organism evidence="7 8">
    <name type="scientific">Hypsizygus marmoreus</name>
    <name type="common">White beech mushroom</name>
    <name type="synonym">Agaricus marmoreus</name>
    <dbReference type="NCBI Taxonomy" id="39966"/>
    <lineage>
        <taxon>Eukaryota</taxon>
        <taxon>Fungi</taxon>
        <taxon>Dikarya</taxon>
        <taxon>Basidiomycota</taxon>
        <taxon>Agaricomycotina</taxon>
        <taxon>Agaricomycetes</taxon>
        <taxon>Agaricomycetidae</taxon>
        <taxon>Agaricales</taxon>
        <taxon>Tricholomatineae</taxon>
        <taxon>Lyophyllaceae</taxon>
        <taxon>Hypsizygus</taxon>
    </lineage>
</organism>
<dbReference type="OrthoDB" id="29308at2759"/>
<accession>A0A369K0W8</accession>
<comment type="caution">
    <text evidence="7">The sequence shown here is derived from an EMBL/GenBank/DDBJ whole genome shotgun (WGS) entry which is preliminary data.</text>
</comment>
<dbReference type="GO" id="GO:0012505">
    <property type="term" value="C:endomembrane system"/>
    <property type="evidence" value="ECO:0007669"/>
    <property type="project" value="UniProtKB-SubCell"/>
</dbReference>
<dbReference type="InterPro" id="IPR011989">
    <property type="entry name" value="ARM-like"/>
</dbReference>
<evidence type="ECO:0000256" key="4">
    <source>
        <dbReference type="ARBA" id="ARBA00023136"/>
    </source>
</evidence>
<feature type="compositionally biased region" description="Low complexity" evidence="5">
    <location>
        <begin position="654"/>
        <end position="666"/>
    </location>
</feature>
<evidence type="ECO:0000313" key="7">
    <source>
        <dbReference type="EMBL" id="RDB25374.1"/>
    </source>
</evidence>
<dbReference type="InParanoid" id="A0A369K0W8"/>
<dbReference type="AlphaFoldDB" id="A0A369K0W8"/>
<dbReference type="InterPro" id="IPR016024">
    <property type="entry name" value="ARM-type_fold"/>
</dbReference>
<comment type="subcellular location">
    <subcellularLocation>
        <location evidence="1">Endomembrane system</location>
    </subcellularLocation>
</comment>
<evidence type="ECO:0000256" key="3">
    <source>
        <dbReference type="ARBA" id="ARBA00022927"/>
    </source>
</evidence>
<gene>
    <name evidence="7" type="primary">Ap4e1</name>
    <name evidence="7" type="ORF">Hypma_008032</name>
</gene>
<evidence type="ECO:0000313" key="8">
    <source>
        <dbReference type="Proteomes" id="UP000076154"/>
    </source>
</evidence>
<keyword evidence="8" id="KW-1185">Reference proteome</keyword>
<dbReference type="STRING" id="39966.A0A369K0W8"/>
<proteinExistence type="predicted"/>
<dbReference type="InterPro" id="IPR002553">
    <property type="entry name" value="Clathrin/coatomer_adapt-like_N"/>
</dbReference>
<protein>
    <submittedName>
        <fullName evidence="7">AP-4 complex subunit epsilon-1</fullName>
    </submittedName>
</protein>
<sequence>MDVPFHSSGAISRAHYALVRAVESCTSSQSANQYLAAEIKSIRRQLSSPALSLEQCKECLIRLLYCYNTASHGFLPRDAFDFALSQAVSLAEASHSIGQKRIGYLFCAEVMPPNHELQLMLVNTLRKDLEHDSIPRICLALDNVIAFSNEDLIPAVQSRLHDLLSHNSPHVRRRALLAFRSLSSHQPELLIRIARQVIRRVEDRDLSVSSAALIGAVHLSKLNGAAANTELTVNDLLKATLISPSGYRTWFLNRVLHSLLFLGLSEDNIPNILEIVHSSSNTHDQSTLRATFLLLSGISAQSLLPFLPPGSQSPIDHIRHLITSSDPNDVYLFLSCLECMDPVLWAGTSPDIPAVLEGWEVERIMQLLESPDTLIRRITMRLLNRVDPGIIASFYSKAVETIPSGLSVHDINARAVRLLEIVETQSGEDGELYAKESRDLLLHLETFLPTDHPVLEIAVEQVLLHVRDASDSFRISCPTTLITFVVDTDTKLSQTMIVITAALVVEYCGKLSISPQDVLQGLASRLTSCRPSVQDVCLLALLRVAAECNEVPTNILNIVRELGARSGRHIKRRSEQFLMLVNERPTLTEIVRRARSSTLPDFLLALQDQKSHSASSSPVLTPSSSQNLLSASKLRYKAYDAPLPVPKLRIRRASSSPYSARSSRSESFSDDGHDSSSRAGLSLSIDPLSRTVTAGELTLAAGGKELERMANMPSNLDTSSLVSKKASVEELEARMDLIAFDSPFVSDPLEATSEADTDSELDVEHLWNSVEDGDSWGQIRLRVISADVPPFIGDLKIIISRTDGPTHAVLRLRESDEDSCLWRLRCGDARLRTEVKQMLTDEVDRA</sequence>
<keyword evidence="4" id="KW-0472">Membrane</keyword>
<dbReference type="EMBL" id="LUEZ02000041">
    <property type="protein sequence ID" value="RDB25374.1"/>
    <property type="molecule type" value="Genomic_DNA"/>
</dbReference>
<keyword evidence="2" id="KW-0813">Transport</keyword>
<evidence type="ECO:0000256" key="2">
    <source>
        <dbReference type="ARBA" id="ARBA00022448"/>
    </source>
</evidence>
<dbReference type="Pfam" id="PF01602">
    <property type="entry name" value="Adaptin_N"/>
    <property type="match status" value="1"/>
</dbReference>
<dbReference type="GO" id="GO:0030117">
    <property type="term" value="C:membrane coat"/>
    <property type="evidence" value="ECO:0007669"/>
    <property type="project" value="InterPro"/>
</dbReference>
<dbReference type="Gene3D" id="1.25.10.10">
    <property type="entry name" value="Leucine-rich Repeat Variant"/>
    <property type="match status" value="1"/>
</dbReference>
<evidence type="ECO:0000259" key="6">
    <source>
        <dbReference type="Pfam" id="PF01602"/>
    </source>
</evidence>
<dbReference type="GO" id="GO:0006886">
    <property type="term" value="P:intracellular protein transport"/>
    <property type="evidence" value="ECO:0007669"/>
    <property type="project" value="InterPro"/>
</dbReference>
<evidence type="ECO:0000256" key="5">
    <source>
        <dbReference type="SAM" id="MobiDB-lite"/>
    </source>
</evidence>
<name>A0A369K0W8_HYPMA</name>
<dbReference type="PANTHER" id="PTHR22780">
    <property type="entry name" value="ADAPTIN, ALPHA/GAMMA/EPSILON"/>
    <property type="match status" value="1"/>
</dbReference>
<dbReference type="InterPro" id="IPR050840">
    <property type="entry name" value="Adaptor_Complx_Large_Subunit"/>
</dbReference>
<dbReference type="SUPFAM" id="SSF48371">
    <property type="entry name" value="ARM repeat"/>
    <property type="match status" value="1"/>
</dbReference>
<dbReference type="Proteomes" id="UP000076154">
    <property type="component" value="Unassembled WGS sequence"/>
</dbReference>